<dbReference type="SUPFAM" id="SSF47781">
    <property type="entry name" value="RuvA domain 2-like"/>
    <property type="match status" value="1"/>
</dbReference>
<feature type="domain" description="Smf/DprA SLOG" evidence="2">
    <location>
        <begin position="78"/>
        <end position="283"/>
    </location>
</feature>
<evidence type="ECO:0000313" key="4">
    <source>
        <dbReference type="Proteomes" id="UP000559117"/>
    </source>
</evidence>
<dbReference type="InterPro" id="IPR036388">
    <property type="entry name" value="WH-like_DNA-bd_sf"/>
</dbReference>
<dbReference type="InterPro" id="IPR003488">
    <property type="entry name" value="DprA"/>
</dbReference>
<dbReference type="RefSeq" id="WP_183863127.1">
    <property type="nucleotide sequence ID" value="NZ_JACHFH010000044.1"/>
</dbReference>
<dbReference type="PANTHER" id="PTHR43022">
    <property type="entry name" value="PROTEIN SMF"/>
    <property type="match status" value="1"/>
</dbReference>
<organism evidence="3 4">
    <name type="scientific">Pectinatus brassicae</name>
    <dbReference type="NCBI Taxonomy" id="862415"/>
    <lineage>
        <taxon>Bacteria</taxon>
        <taxon>Bacillati</taxon>
        <taxon>Bacillota</taxon>
        <taxon>Negativicutes</taxon>
        <taxon>Selenomonadales</taxon>
        <taxon>Selenomonadaceae</taxon>
        <taxon>Pectinatus</taxon>
    </lineage>
</organism>
<protein>
    <submittedName>
        <fullName evidence="3">DNA processing protein</fullName>
    </submittedName>
</protein>
<dbReference type="PANTHER" id="PTHR43022:SF1">
    <property type="entry name" value="PROTEIN SMF"/>
    <property type="match status" value="1"/>
</dbReference>
<keyword evidence="4" id="KW-1185">Reference proteome</keyword>
<reference evidence="3 4" key="1">
    <citation type="submission" date="2020-08" db="EMBL/GenBank/DDBJ databases">
        <title>Genomic Encyclopedia of Type Strains, Phase IV (KMG-IV): sequencing the most valuable type-strain genomes for metagenomic binning, comparative biology and taxonomic classification.</title>
        <authorList>
            <person name="Goeker M."/>
        </authorList>
    </citation>
    <scope>NUCLEOTIDE SEQUENCE [LARGE SCALE GENOMIC DNA]</scope>
    <source>
        <strain evidence="3 4">DSM 24661</strain>
    </source>
</reference>
<accession>A0A840UHZ7</accession>
<gene>
    <name evidence="3" type="ORF">HNR32_002522</name>
</gene>
<evidence type="ECO:0000259" key="2">
    <source>
        <dbReference type="Pfam" id="PF02481"/>
    </source>
</evidence>
<dbReference type="Pfam" id="PF02481">
    <property type="entry name" value="DNA_processg_A"/>
    <property type="match status" value="1"/>
</dbReference>
<dbReference type="Proteomes" id="UP000559117">
    <property type="component" value="Unassembled WGS sequence"/>
</dbReference>
<dbReference type="AlphaFoldDB" id="A0A840UHZ7"/>
<comment type="similarity">
    <text evidence="1">Belongs to the DprA/Smf family.</text>
</comment>
<dbReference type="Gene3D" id="3.40.50.450">
    <property type="match status" value="1"/>
</dbReference>
<sequence length="361" mass="39829">MEKIFLAALQITSGLGYAGIERLMQHFNTAANIWQATEEEILESKCLSEILCKKLFRHRQSFDIEKAANSWNKSNIKLLSVFANDYPESLKNIHNPPAILFCRGKLDNKRKLAIVGSRKFSVYGKSIAQNLSADLAAQEFTVVSGAAHGIDTFAHRGALSTGTTVAVLGCGINIAYPRENKKLLDEIAEKGAVISEYEPQAQPLAGFFPARNRIISGMSLGTIVVEAATRSGSLITAEMALSEGRDVFAVPGSIYSEQSAGCNHLIQQGAKLVTCAQDVYNEYDTSVQSKQNEQQINFNSDEEKKVYEMLSYDQPLSLDEIIYKLRSDVSNISFVLLQMKLRGLVEETVLGTYVRSVKEIV</sequence>
<comment type="caution">
    <text evidence="3">The sequence shown here is derived from an EMBL/GenBank/DDBJ whole genome shotgun (WGS) entry which is preliminary data.</text>
</comment>
<dbReference type="GO" id="GO:0009294">
    <property type="term" value="P:DNA-mediated transformation"/>
    <property type="evidence" value="ECO:0007669"/>
    <property type="project" value="InterPro"/>
</dbReference>
<dbReference type="Gene3D" id="1.10.10.10">
    <property type="entry name" value="Winged helix-like DNA-binding domain superfamily/Winged helix DNA-binding domain"/>
    <property type="match status" value="1"/>
</dbReference>
<dbReference type="NCBIfam" id="TIGR00732">
    <property type="entry name" value="dprA"/>
    <property type="match status" value="1"/>
</dbReference>
<dbReference type="InterPro" id="IPR057666">
    <property type="entry name" value="DrpA_SLOG"/>
</dbReference>
<evidence type="ECO:0000313" key="3">
    <source>
        <dbReference type="EMBL" id="MBB5337361.1"/>
    </source>
</evidence>
<dbReference type="SUPFAM" id="SSF102405">
    <property type="entry name" value="MCP/YpsA-like"/>
    <property type="match status" value="1"/>
</dbReference>
<proteinExistence type="inferred from homology"/>
<name>A0A840UHZ7_9FIRM</name>
<evidence type="ECO:0000256" key="1">
    <source>
        <dbReference type="ARBA" id="ARBA00006525"/>
    </source>
</evidence>
<dbReference type="InterPro" id="IPR010994">
    <property type="entry name" value="RuvA_2-like"/>
</dbReference>
<dbReference type="EMBL" id="JACHFH010000044">
    <property type="protein sequence ID" value="MBB5337361.1"/>
    <property type="molecule type" value="Genomic_DNA"/>
</dbReference>